<name>A0A537LGJ2_9BACT</name>
<feature type="domain" description="DUF4349" evidence="8">
    <location>
        <begin position="167"/>
        <end position="379"/>
    </location>
</feature>
<evidence type="ECO:0000256" key="2">
    <source>
        <dbReference type="ARBA" id="ARBA00022692"/>
    </source>
</evidence>
<feature type="region of interest" description="Disordered" evidence="5">
    <location>
        <begin position="125"/>
        <end position="144"/>
    </location>
</feature>
<evidence type="ECO:0000256" key="1">
    <source>
        <dbReference type="ARBA" id="ARBA00004167"/>
    </source>
</evidence>
<dbReference type="Gene3D" id="1.10.10.1320">
    <property type="entry name" value="Anti-sigma factor, zinc-finger domain"/>
    <property type="match status" value="1"/>
</dbReference>
<evidence type="ECO:0000259" key="8">
    <source>
        <dbReference type="Pfam" id="PF14257"/>
    </source>
</evidence>
<comment type="caution">
    <text evidence="9">The sequence shown here is derived from an EMBL/GenBank/DDBJ whole genome shotgun (WGS) entry which is preliminary data.</text>
</comment>
<protein>
    <submittedName>
        <fullName evidence="9">DUF4349 domain-containing protein</fullName>
    </submittedName>
</protein>
<evidence type="ECO:0000256" key="5">
    <source>
        <dbReference type="SAM" id="MobiDB-lite"/>
    </source>
</evidence>
<dbReference type="GO" id="GO:0016989">
    <property type="term" value="F:sigma factor antagonist activity"/>
    <property type="evidence" value="ECO:0007669"/>
    <property type="project" value="TreeGrafter"/>
</dbReference>
<dbReference type="InterPro" id="IPR027383">
    <property type="entry name" value="Znf_put"/>
</dbReference>
<comment type="subcellular location">
    <subcellularLocation>
        <location evidence="1">Membrane</location>
        <topology evidence="1">Single-pass membrane protein</topology>
    </subcellularLocation>
</comment>
<dbReference type="InterPro" id="IPR025645">
    <property type="entry name" value="DUF4349"/>
</dbReference>
<sequence>MKMGHVTELLSAYLDEQVSSGERARITAHLEACESCRAHLESLRKTVALLHTTEPVRAPEGFRARLRERIDAQPRRAPRTFGLPRLPWSWRTAAAALAVVMVGLFTVNLLRAQFPRVALQRARGPEVSVSTPPPPFPGPPAASVDRAARAPEVGAPAPYTPGEPALRRVIRTASVMLEVGDLDQTASRLTRIAEAAGGFIADSSFAQAGSTPEGTFVLRVPAPRFADVLAQVEELGHVQQRRISGQDVTEEYVDLQARIRNLERYEQRLLAFADRAAKVSDLLAIEQELARVRGEIEMLTGRARYLDRQVDLASIQVSAHEQAKASGGFWDFSGTLTKVQMAFLATIRQLLRAAETVVVAVSALVPVVVLAGLAWFVVRRVRVARGI</sequence>
<dbReference type="AlphaFoldDB" id="A0A537LGJ2"/>
<keyword evidence="3 6" id="KW-1133">Transmembrane helix</keyword>
<feature type="compositionally biased region" description="Pro residues" evidence="5">
    <location>
        <begin position="131"/>
        <end position="140"/>
    </location>
</feature>
<feature type="transmembrane region" description="Helical" evidence="6">
    <location>
        <begin position="357"/>
        <end position="378"/>
    </location>
</feature>
<dbReference type="Pfam" id="PF13490">
    <property type="entry name" value="zf-HC2"/>
    <property type="match status" value="1"/>
</dbReference>
<evidence type="ECO:0000313" key="9">
    <source>
        <dbReference type="EMBL" id="TMJ07062.1"/>
    </source>
</evidence>
<keyword evidence="4 6" id="KW-0472">Membrane</keyword>
<dbReference type="GO" id="GO:0016020">
    <property type="term" value="C:membrane"/>
    <property type="evidence" value="ECO:0007669"/>
    <property type="project" value="UniProtKB-SubCell"/>
</dbReference>
<accession>A0A537LGJ2</accession>
<evidence type="ECO:0000256" key="3">
    <source>
        <dbReference type="ARBA" id="ARBA00022989"/>
    </source>
</evidence>
<organism evidence="9 10">
    <name type="scientific">Candidatus Segetimicrobium genomatis</name>
    <dbReference type="NCBI Taxonomy" id="2569760"/>
    <lineage>
        <taxon>Bacteria</taxon>
        <taxon>Bacillati</taxon>
        <taxon>Candidatus Sysuimicrobiota</taxon>
        <taxon>Candidatus Sysuimicrobiia</taxon>
        <taxon>Candidatus Sysuimicrobiales</taxon>
        <taxon>Candidatus Segetimicrobiaceae</taxon>
        <taxon>Candidatus Segetimicrobium</taxon>
    </lineage>
</organism>
<evidence type="ECO:0000313" key="10">
    <source>
        <dbReference type="Proteomes" id="UP000318661"/>
    </source>
</evidence>
<dbReference type="InterPro" id="IPR041916">
    <property type="entry name" value="Anti_sigma_zinc_sf"/>
</dbReference>
<evidence type="ECO:0000259" key="7">
    <source>
        <dbReference type="Pfam" id="PF13490"/>
    </source>
</evidence>
<proteinExistence type="predicted"/>
<dbReference type="EMBL" id="VBAJ01000198">
    <property type="protein sequence ID" value="TMJ07062.1"/>
    <property type="molecule type" value="Genomic_DNA"/>
</dbReference>
<evidence type="ECO:0000256" key="6">
    <source>
        <dbReference type="SAM" id="Phobius"/>
    </source>
</evidence>
<keyword evidence="2 6" id="KW-0812">Transmembrane</keyword>
<feature type="domain" description="Putative zinc-finger" evidence="7">
    <location>
        <begin position="6"/>
        <end position="37"/>
    </location>
</feature>
<dbReference type="InterPro" id="IPR051474">
    <property type="entry name" value="Anti-sigma-K/W_factor"/>
</dbReference>
<gene>
    <name evidence="9" type="ORF">E6G99_07970</name>
</gene>
<dbReference type="Pfam" id="PF14257">
    <property type="entry name" value="DUF4349"/>
    <property type="match status" value="1"/>
</dbReference>
<dbReference type="Proteomes" id="UP000318661">
    <property type="component" value="Unassembled WGS sequence"/>
</dbReference>
<dbReference type="PANTHER" id="PTHR37461">
    <property type="entry name" value="ANTI-SIGMA-K FACTOR RSKA"/>
    <property type="match status" value="1"/>
</dbReference>
<dbReference type="GO" id="GO:0006417">
    <property type="term" value="P:regulation of translation"/>
    <property type="evidence" value="ECO:0007669"/>
    <property type="project" value="TreeGrafter"/>
</dbReference>
<evidence type="ECO:0000256" key="4">
    <source>
        <dbReference type="ARBA" id="ARBA00023136"/>
    </source>
</evidence>
<reference evidence="9 10" key="1">
    <citation type="journal article" date="2019" name="Nat. Microbiol.">
        <title>Mediterranean grassland soil C-N compound turnover is dependent on rainfall and depth, and is mediated by genomically divergent microorganisms.</title>
        <authorList>
            <person name="Diamond S."/>
            <person name="Andeer P.F."/>
            <person name="Li Z."/>
            <person name="Crits-Christoph A."/>
            <person name="Burstein D."/>
            <person name="Anantharaman K."/>
            <person name="Lane K.R."/>
            <person name="Thomas B.C."/>
            <person name="Pan C."/>
            <person name="Northen T.R."/>
            <person name="Banfield J.F."/>
        </authorList>
    </citation>
    <scope>NUCLEOTIDE SEQUENCE [LARGE SCALE GENOMIC DNA]</scope>
    <source>
        <strain evidence="9">NP_2</strain>
    </source>
</reference>
<dbReference type="PANTHER" id="PTHR37461:SF1">
    <property type="entry name" value="ANTI-SIGMA-K FACTOR RSKA"/>
    <property type="match status" value="1"/>
</dbReference>